<gene>
    <name evidence="5" type="ORF">SAMN05421783_102169</name>
</gene>
<name>A0A1H2RTV3_THIRO</name>
<accession>A0A1H2RTV3</accession>
<dbReference type="STRING" id="1058.SAMN05421783_102169"/>
<keyword evidence="6" id="KW-1185">Reference proteome</keyword>
<dbReference type="SUPFAM" id="SSF46548">
    <property type="entry name" value="alpha-helical ferredoxin"/>
    <property type="match status" value="1"/>
</dbReference>
<dbReference type="GO" id="GO:0051536">
    <property type="term" value="F:iron-sulfur cluster binding"/>
    <property type="evidence" value="ECO:0007669"/>
    <property type="project" value="UniProtKB-KW"/>
</dbReference>
<dbReference type="PROSITE" id="PS00198">
    <property type="entry name" value="4FE4S_FER_1"/>
    <property type="match status" value="2"/>
</dbReference>
<evidence type="ECO:0000259" key="4">
    <source>
        <dbReference type="PROSITE" id="PS51379"/>
    </source>
</evidence>
<evidence type="ECO:0000313" key="6">
    <source>
        <dbReference type="Proteomes" id="UP000198816"/>
    </source>
</evidence>
<dbReference type="Gene3D" id="1.10.1060.10">
    <property type="entry name" value="Alpha-helical ferredoxin"/>
    <property type="match status" value="1"/>
</dbReference>
<dbReference type="RefSeq" id="WP_139191853.1">
    <property type="nucleotide sequence ID" value="NZ_FNNZ01000002.1"/>
</dbReference>
<dbReference type="Proteomes" id="UP000198816">
    <property type="component" value="Unassembled WGS sequence"/>
</dbReference>
<keyword evidence="3" id="KW-0411">Iron-sulfur</keyword>
<dbReference type="OrthoDB" id="9795302at2"/>
<sequence length="351" mass="39721">MKILPKHSLKAWVERLRATHRVVAPRETYGQYIFEEIENADDLVLDYHTSVLPPKKYLLPPREDLFAFNAKTMEMSPLIEEIQPTVIMALHTCDLHAITLLDKIQGTGHTDQHYQARRRKTTLVSIECLKPCMDHAFCKSMGTLAVPEGFDVHLTDLGDRYAVDIGSEQGEQLIEGLSLFWEPVEADYDRVNQVMAGKWPNFDYRLDCDVTDLPDLLAASQDSALWDEVGDTCLACGQCTKVCPTCYCFDVLDEIDLKLEHGKRIRVWDSCLIEKFAVVAGGHNFRSSQARRLRHRFLRKGKYQFESYGLLGCVGCGRCALSCPAHITPIGLLNTLAERRRPATEEASSRS</sequence>
<proteinExistence type="predicted"/>
<dbReference type="AlphaFoldDB" id="A0A1H2RTV3"/>
<keyword evidence="1" id="KW-0479">Metal-binding</keyword>
<keyword evidence="2" id="KW-0408">Iron</keyword>
<dbReference type="EMBL" id="FNNZ01000002">
    <property type="protein sequence ID" value="SDW22725.1"/>
    <property type="molecule type" value="Genomic_DNA"/>
</dbReference>
<dbReference type="Pfam" id="PF17179">
    <property type="entry name" value="Fer4_22"/>
    <property type="match status" value="1"/>
</dbReference>
<evidence type="ECO:0000313" key="5">
    <source>
        <dbReference type="EMBL" id="SDW22725.1"/>
    </source>
</evidence>
<evidence type="ECO:0000256" key="1">
    <source>
        <dbReference type="ARBA" id="ARBA00022723"/>
    </source>
</evidence>
<feature type="domain" description="4Fe-4S ferredoxin-type" evidence="4">
    <location>
        <begin position="222"/>
        <end position="254"/>
    </location>
</feature>
<dbReference type="InterPro" id="IPR017896">
    <property type="entry name" value="4Fe4S_Fe-S-bd"/>
</dbReference>
<dbReference type="PANTHER" id="PTHR40447">
    <property type="entry name" value="ANAEROBIC SULFITE REDUCTASE SUBUNIT A"/>
    <property type="match status" value="1"/>
</dbReference>
<organism evidence="5 6">
    <name type="scientific">Thiocapsa roseopersicina</name>
    <dbReference type="NCBI Taxonomy" id="1058"/>
    <lineage>
        <taxon>Bacteria</taxon>
        <taxon>Pseudomonadati</taxon>
        <taxon>Pseudomonadota</taxon>
        <taxon>Gammaproteobacteria</taxon>
        <taxon>Chromatiales</taxon>
        <taxon>Chromatiaceae</taxon>
        <taxon>Thiocapsa</taxon>
    </lineage>
</organism>
<dbReference type="InterPro" id="IPR017900">
    <property type="entry name" value="4Fe4S_Fe_S_CS"/>
</dbReference>
<dbReference type="PROSITE" id="PS51379">
    <property type="entry name" value="4FE4S_FER_2"/>
    <property type="match status" value="2"/>
</dbReference>
<protein>
    <submittedName>
        <fullName evidence="5">4Fe-4S dicluster containing protein</fullName>
    </submittedName>
</protein>
<reference evidence="6" key="1">
    <citation type="submission" date="2016-10" db="EMBL/GenBank/DDBJ databases">
        <authorList>
            <person name="Varghese N."/>
            <person name="Submissions S."/>
        </authorList>
    </citation>
    <scope>NUCLEOTIDE SEQUENCE [LARGE SCALE GENOMIC DNA]</scope>
    <source>
        <strain evidence="6">DSM 217</strain>
    </source>
</reference>
<dbReference type="InterPro" id="IPR009051">
    <property type="entry name" value="Helical_ferredxn"/>
</dbReference>
<feature type="domain" description="4Fe-4S ferredoxin-type" evidence="4">
    <location>
        <begin position="301"/>
        <end position="333"/>
    </location>
</feature>
<evidence type="ECO:0000256" key="2">
    <source>
        <dbReference type="ARBA" id="ARBA00023004"/>
    </source>
</evidence>
<dbReference type="GO" id="GO:0046872">
    <property type="term" value="F:metal ion binding"/>
    <property type="evidence" value="ECO:0007669"/>
    <property type="project" value="UniProtKB-KW"/>
</dbReference>
<dbReference type="PANTHER" id="PTHR40447:SF1">
    <property type="entry name" value="ANAEROBIC SULFITE REDUCTASE SUBUNIT A"/>
    <property type="match status" value="1"/>
</dbReference>
<evidence type="ECO:0000256" key="3">
    <source>
        <dbReference type="ARBA" id="ARBA00023014"/>
    </source>
</evidence>